<organism evidence="1 2">
    <name type="scientific">Kingdonia uniflora</name>
    <dbReference type="NCBI Taxonomy" id="39325"/>
    <lineage>
        <taxon>Eukaryota</taxon>
        <taxon>Viridiplantae</taxon>
        <taxon>Streptophyta</taxon>
        <taxon>Embryophyta</taxon>
        <taxon>Tracheophyta</taxon>
        <taxon>Spermatophyta</taxon>
        <taxon>Magnoliopsida</taxon>
        <taxon>Ranunculales</taxon>
        <taxon>Circaeasteraceae</taxon>
        <taxon>Kingdonia</taxon>
    </lineage>
</organism>
<dbReference type="InterPro" id="IPR036085">
    <property type="entry name" value="PAZ_dom_sf"/>
</dbReference>
<dbReference type="AlphaFoldDB" id="A0A7J7MAD7"/>
<dbReference type="EMBL" id="JACGCM010001659">
    <property type="protein sequence ID" value="KAF6151839.1"/>
    <property type="molecule type" value="Genomic_DNA"/>
</dbReference>
<comment type="caution">
    <text evidence="1">The sequence shown here is derived from an EMBL/GenBank/DDBJ whole genome shotgun (WGS) entry which is preliminary data.</text>
</comment>
<dbReference type="Proteomes" id="UP000541444">
    <property type="component" value="Unassembled WGS sequence"/>
</dbReference>
<evidence type="ECO:0000313" key="2">
    <source>
        <dbReference type="Proteomes" id="UP000541444"/>
    </source>
</evidence>
<name>A0A7J7MAD7_9MAGN</name>
<proteinExistence type="predicted"/>
<dbReference type="SUPFAM" id="SSF101690">
    <property type="entry name" value="PAZ domain"/>
    <property type="match status" value="1"/>
</dbReference>
<dbReference type="Gene3D" id="2.170.260.10">
    <property type="entry name" value="paz domain"/>
    <property type="match status" value="1"/>
</dbReference>
<reference evidence="1 2" key="1">
    <citation type="journal article" date="2020" name="IScience">
        <title>Genome Sequencing of the Endangered Kingdonia uniflora (Circaeasteraceae, Ranunculales) Reveals Potential Mechanisms of Evolutionary Specialization.</title>
        <authorList>
            <person name="Sun Y."/>
            <person name="Deng T."/>
            <person name="Zhang A."/>
            <person name="Moore M.J."/>
            <person name="Landis J.B."/>
            <person name="Lin N."/>
            <person name="Zhang H."/>
            <person name="Zhang X."/>
            <person name="Huang J."/>
            <person name="Zhang X."/>
            <person name="Sun H."/>
            <person name="Wang H."/>
        </authorList>
    </citation>
    <scope>NUCLEOTIDE SEQUENCE [LARGE SCALE GENOMIC DNA]</scope>
    <source>
        <strain evidence="1">TB1705</strain>
        <tissue evidence="1">Leaf</tissue>
    </source>
</reference>
<evidence type="ECO:0000313" key="1">
    <source>
        <dbReference type="EMBL" id="KAF6151839.1"/>
    </source>
</evidence>
<dbReference type="OrthoDB" id="1727941at2759"/>
<keyword evidence="2" id="KW-1185">Reference proteome</keyword>
<sequence>MLLENPKGGVLECKAFHSIFITVQDGLSLNVDVSATMIVQPGPIVNFLIVNLGVRTPDLVWLNFSLKQKNGDAGSIEIYVSDYYEKRGMTLSYSAEFPCINVGKPKRRIYLHLEALSKIVASRLQKELSKWQMNPPFGFKHPILDCPIITDLLKEESTLLI</sequence>
<protein>
    <submittedName>
        <fullName evidence="1">Uncharacterized protein</fullName>
    </submittedName>
</protein>
<gene>
    <name evidence="1" type="ORF">GIB67_010413</name>
</gene>
<accession>A0A7J7MAD7</accession>